<evidence type="ECO:0000256" key="14">
    <source>
        <dbReference type="ARBA" id="ARBA00023277"/>
    </source>
</evidence>
<dbReference type="GO" id="GO:0030245">
    <property type="term" value="P:cellulose catabolic process"/>
    <property type="evidence" value="ECO:0007669"/>
    <property type="project" value="UniProtKB-KW"/>
</dbReference>
<dbReference type="InterPro" id="IPR017853">
    <property type="entry name" value="GH"/>
</dbReference>
<evidence type="ECO:0000256" key="17">
    <source>
        <dbReference type="ARBA" id="ARBA00024983"/>
    </source>
</evidence>
<keyword evidence="8" id="KW-0378">Hydrolase</keyword>
<dbReference type="EMBL" id="JAJTJA010000008">
    <property type="protein sequence ID" value="KAH8695229.1"/>
    <property type="molecule type" value="Genomic_DNA"/>
</dbReference>
<evidence type="ECO:0000256" key="18">
    <source>
        <dbReference type="ARBA" id="ARBA00039576"/>
    </source>
</evidence>
<evidence type="ECO:0000313" key="24">
    <source>
        <dbReference type="EMBL" id="KAH8695229.1"/>
    </source>
</evidence>
<keyword evidence="12" id="KW-0472">Membrane</keyword>
<dbReference type="FunFam" id="3.20.20.300:FF:000002">
    <property type="entry name" value="Probable beta-glucosidase"/>
    <property type="match status" value="1"/>
</dbReference>
<dbReference type="InterPro" id="IPR026891">
    <property type="entry name" value="Fn3-like"/>
</dbReference>
<keyword evidence="7" id="KW-0812">Transmembrane</keyword>
<dbReference type="InterPro" id="IPR001764">
    <property type="entry name" value="Glyco_hydro_3_N"/>
</dbReference>
<keyword evidence="9" id="KW-0735">Signal-anchor</keyword>
<dbReference type="GO" id="GO:0005886">
    <property type="term" value="C:plasma membrane"/>
    <property type="evidence" value="ECO:0007669"/>
    <property type="project" value="UniProtKB-SubCell"/>
</dbReference>
<evidence type="ECO:0000256" key="5">
    <source>
        <dbReference type="ARBA" id="ARBA00012744"/>
    </source>
</evidence>
<dbReference type="Pfam" id="PF00933">
    <property type="entry name" value="Glyco_hydro_3"/>
    <property type="match status" value="1"/>
</dbReference>
<feature type="domain" description="Fibronectin type III-like" evidence="23">
    <location>
        <begin position="864"/>
        <end position="945"/>
    </location>
</feature>
<dbReference type="SMART" id="SM01217">
    <property type="entry name" value="Fn3_like"/>
    <property type="match status" value="1"/>
</dbReference>
<comment type="caution">
    <text evidence="24">The sequence shown here is derived from an EMBL/GenBank/DDBJ whole genome shotgun (WGS) entry which is preliminary data.</text>
</comment>
<dbReference type="EC" id="3.2.1.21" evidence="5"/>
<dbReference type="RefSeq" id="XP_046070371.1">
    <property type="nucleotide sequence ID" value="XM_046216516.1"/>
</dbReference>
<dbReference type="InterPro" id="IPR036881">
    <property type="entry name" value="Glyco_hydro_3_C_sf"/>
</dbReference>
<dbReference type="Gene3D" id="3.20.20.300">
    <property type="entry name" value="Glycoside hydrolase, family 3, N-terminal domain"/>
    <property type="match status" value="1"/>
</dbReference>
<evidence type="ECO:0000256" key="16">
    <source>
        <dbReference type="ARBA" id="ARBA00023326"/>
    </source>
</evidence>
<name>A0AAD4KN29_9EURO</name>
<evidence type="ECO:0000256" key="8">
    <source>
        <dbReference type="ARBA" id="ARBA00022801"/>
    </source>
</evidence>
<evidence type="ECO:0000256" key="2">
    <source>
        <dbReference type="ARBA" id="ARBA00004401"/>
    </source>
</evidence>
<evidence type="ECO:0000259" key="23">
    <source>
        <dbReference type="SMART" id="SM01217"/>
    </source>
</evidence>
<dbReference type="AlphaFoldDB" id="A0AAD4KN29"/>
<keyword evidence="16" id="KW-0624">Polysaccharide degradation</keyword>
<keyword evidence="6" id="KW-1003">Cell membrane</keyword>
<accession>A0AAD4KN29</accession>
<evidence type="ECO:0000256" key="7">
    <source>
        <dbReference type="ARBA" id="ARBA00022692"/>
    </source>
</evidence>
<keyword evidence="25" id="KW-1185">Reference proteome</keyword>
<comment type="catalytic activity">
    <reaction evidence="1">
        <text>Hydrolysis of terminal, non-reducing beta-D-glucosyl residues with release of beta-D-glucose.</text>
        <dbReference type="EC" id="3.2.1.21"/>
    </reaction>
</comment>
<dbReference type="InterPro" id="IPR036962">
    <property type="entry name" value="Glyco_hydro_3_N_sf"/>
</dbReference>
<gene>
    <name evidence="24" type="ORF">BGW36DRAFT_382313</name>
</gene>
<dbReference type="Gene3D" id="2.60.40.10">
    <property type="entry name" value="Immunoglobulins"/>
    <property type="match status" value="1"/>
</dbReference>
<keyword evidence="15" id="KW-0326">Glycosidase</keyword>
<dbReference type="InterPro" id="IPR013783">
    <property type="entry name" value="Ig-like_fold"/>
</dbReference>
<dbReference type="InterPro" id="IPR002772">
    <property type="entry name" value="Glyco_hydro_3_C"/>
</dbReference>
<feature type="region of interest" description="Disordered" evidence="22">
    <location>
        <begin position="1"/>
        <end position="40"/>
    </location>
</feature>
<feature type="compositionally biased region" description="Pro residues" evidence="22">
    <location>
        <begin position="766"/>
        <end position="777"/>
    </location>
</feature>
<comment type="pathway">
    <text evidence="3">Glycan metabolism; cellulose degradation.</text>
</comment>
<dbReference type="SUPFAM" id="SSF52279">
    <property type="entry name" value="Beta-D-glucan exohydrolase, C-terminal domain"/>
    <property type="match status" value="1"/>
</dbReference>
<dbReference type="PANTHER" id="PTHR42715:SF20">
    <property type="entry name" value="BETA-GLUCOSIDASE E-RELATED"/>
    <property type="match status" value="1"/>
</dbReference>
<comment type="function">
    <text evidence="17">Beta-glucosidases are one of a number of cellulolytic enzymes involved in the degradation of cellulosic biomass. Catalyzes the last step releasing glucose from the inhibitory cellobiose.</text>
</comment>
<organism evidence="24 25">
    <name type="scientific">Talaromyces proteolyticus</name>
    <dbReference type="NCBI Taxonomy" id="1131652"/>
    <lineage>
        <taxon>Eukaryota</taxon>
        <taxon>Fungi</taxon>
        <taxon>Dikarya</taxon>
        <taxon>Ascomycota</taxon>
        <taxon>Pezizomycotina</taxon>
        <taxon>Eurotiomycetes</taxon>
        <taxon>Eurotiomycetidae</taxon>
        <taxon>Eurotiales</taxon>
        <taxon>Trichocomaceae</taxon>
        <taxon>Talaromyces</taxon>
        <taxon>Talaromyces sect. Bacilispori</taxon>
    </lineage>
</organism>
<dbReference type="PANTHER" id="PTHR42715">
    <property type="entry name" value="BETA-GLUCOSIDASE"/>
    <property type="match status" value="1"/>
</dbReference>
<reference evidence="24" key="1">
    <citation type="submission" date="2021-12" db="EMBL/GenBank/DDBJ databases">
        <title>Convergent genome expansion in fungi linked to evolution of root-endophyte symbiosis.</title>
        <authorList>
            <consortium name="DOE Joint Genome Institute"/>
            <person name="Ke Y.-H."/>
            <person name="Bonito G."/>
            <person name="Liao H.-L."/>
            <person name="Looney B."/>
            <person name="Rojas-Flechas A."/>
            <person name="Nash J."/>
            <person name="Hameed K."/>
            <person name="Schadt C."/>
            <person name="Martin F."/>
            <person name="Crous P.W."/>
            <person name="Miettinen O."/>
            <person name="Magnuson J.K."/>
            <person name="Labbe J."/>
            <person name="Jacobson D."/>
            <person name="Doktycz M.J."/>
            <person name="Veneault-Fourrey C."/>
            <person name="Kuo A."/>
            <person name="Mondo S."/>
            <person name="Calhoun S."/>
            <person name="Riley R."/>
            <person name="Ohm R."/>
            <person name="LaButti K."/>
            <person name="Andreopoulos B."/>
            <person name="Pangilinan J."/>
            <person name="Nolan M."/>
            <person name="Tritt A."/>
            <person name="Clum A."/>
            <person name="Lipzen A."/>
            <person name="Daum C."/>
            <person name="Barry K."/>
            <person name="Grigoriev I.V."/>
            <person name="Vilgalys R."/>
        </authorList>
    </citation>
    <scope>NUCLEOTIDE SEQUENCE</scope>
    <source>
        <strain evidence="24">PMI_201</strain>
    </source>
</reference>
<evidence type="ECO:0000256" key="4">
    <source>
        <dbReference type="ARBA" id="ARBA00005336"/>
    </source>
</evidence>
<dbReference type="Gene3D" id="3.40.50.1700">
    <property type="entry name" value="Glycoside hydrolase family 3 C-terminal domain"/>
    <property type="match status" value="1"/>
</dbReference>
<evidence type="ECO:0000256" key="21">
    <source>
        <dbReference type="ARBA" id="ARBA00041811"/>
    </source>
</evidence>
<comment type="subcellular location">
    <subcellularLocation>
        <location evidence="2">Cell membrane</location>
        <topology evidence="2">Single-pass type II membrane protein</topology>
    </subcellularLocation>
</comment>
<protein>
    <recommendedName>
        <fullName evidence="18">Probable beta-glucosidase E</fullName>
        <ecNumber evidence="5">3.2.1.21</ecNumber>
    </recommendedName>
    <alternativeName>
        <fullName evidence="19">Beta-D-glucoside glucohydrolase E</fullName>
    </alternativeName>
    <alternativeName>
        <fullName evidence="20">Cellobiase E</fullName>
    </alternativeName>
    <alternativeName>
        <fullName evidence="21">Gentiobiase E</fullName>
    </alternativeName>
</protein>
<evidence type="ECO:0000256" key="3">
    <source>
        <dbReference type="ARBA" id="ARBA00004987"/>
    </source>
</evidence>
<evidence type="ECO:0000256" key="19">
    <source>
        <dbReference type="ARBA" id="ARBA00041269"/>
    </source>
</evidence>
<comment type="similarity">
    <text evidence="4">Belongs to the glycosyl hydrolase 3 family.</text>
</comment>
<dbReference type="Pfam" id="PF01915">
    <property type="entry name" value="Glyco_hydro_3_C"/>
    <property type="match status" value="1"/>
</dbReference>
<evidence type="ECO:0000256" key="22">
    <source>
        <dbReference type="SAM" id="MobiDB-lite"/>
    </source>
</evidence>
<keyword evidence="13" id="KW-0325">Glycoprotein</keyword>
<evidence type="ECO:0000256" key="12">
    <source>
        <dbReference type="ARBA" id="ARBA00023136"/>
    </source>
</evidence>
<dbReference type="GO" id="GO:0008422">
    <property type="term" value="F:beta-glucosidase activity"/>
    <property type="evidence" value="ECO:0007669"/>
    <property type="project" value="UniProtKB-EC"/>
</dbReference>
<evidence type="ECO:0000256" key="13">
    <source>
        <dbReference type="ARBA" id="ARBA00023180"/>
    </source>
</evidence>
<keyword evidence="10" id="KW-1133">Transmembrane helix</keyword>
<feature type="compositionally biased region" description="Polar residues" evidence="22">
    <location>
        <begin position="18"/>
        <end position="33"/>
    </location>
</feature>
<evidence type="ECO:0000313" key="25">
    <source>
        <dbReference type="Proteomes" id="UP001201262"/>
    </source>
</evidence>
<proteinExistence type="inferred from homology"/>
<evidence type="ECO:0000256" key="11">
    <source>
        <dbReference type="ARBA" id="ARBA00023001"/>
    </source>
</evidence>
<keyword evidence="11" id="KW-0136">Cellulose degradation</keyword>
<evidence type="ECO:0000256" key="20">
    <source>
        <dbReference type="ARBA" id="ARBA00041599"/>
    </source>
</evidence>
<dbReference type="FunFam" id="3.40.50.1700:FF:000003">
    <property type="entry name" value="Probable beta-glucosidase"/>
    <property type="match status" value="1"/>
</dbReference>
<evidence type="ECO:0000256" key="6">
    <source>
        <dbReference type="ARBA" id="ARBA00022475"/>
    </source>
</evidence>
<dbReference type="GeneID" id="70246803"/>
<dbReference type="Pfam" id="PF14310">
    <property type="entry name" value="Fn3-like"/>
    <property type="match status" value="1"/>
</dbReference>
<evidence type="ECO:0000256" key="15">
    <source>
        <dbReference type="ARBA" id="ARBA00023295"/>
    </source>
</evidence>
<dbReference type="SUPFAM" id="SSF51445">
    <property type="entry name" value="(Trans)glycosidases"/>
    <property type="match status" value="1"/>
</dbReference>
<evidence type="ECO:0000256" key="10">
    <source>
        <dbReference type="ARBA" id="ARBA00022989"/>
    </source>
</evidence>
<sequence>MADAKYQPVSQADAGDTHPQSTEPEHQYSTPISNHDHHDQNWHSLDDIVASDLSEEDEADDDAMATLMRKRKWKRDGDNDSDSSRLRRAGNVLKASIVKNRLCLIDSPPWYPSPRGGTSETWAHSYQKAKVMVQNMTLLEKVNVTTGVGWSMGLCVGNTGPAIEAGFPSLCLQDGPLGIRFADHITAFPAGLTTAATWNRTLIEERGYLLGKEARGKGVNVLLGPSMGPLGLAPAGGRNWEGFSPDPVLSGIAAADTIKGIQKTGVMATAKHFVLNEQEHFRQGGEWLLPNAISSNIDDRALHEVFIWPFAESIRANVASVMCSYQMVNNSYACGNSKLLNGILKDELGFEGFVQSDWLAQRSGITSALAGLDMSMPGDGFAWADGDSFWGEKLTIAVLNGTMPMERLNDMVTRIVAAWYQLGQDEPGDNPTSPNFSSWTNDEYGHLYEGSGDKTSGKVNKFVDVQGSGDEAHSITARRVAAEGTVLVKNDNGILPLSPQGQGIEGNIYHVGIFGEDAGPGKGPNACVDRGCNQGTLGSGWGSGAVEFPYLVTPYDALKESFDAGKVDVQGFLTNEISDQDLQRHDLCMVFVNSDSGEGYLKWESVRGDRNDLYLQKYGDDLVQKVADNCGGSAGDTIVVVHAVGPVILEKWIEHPRVKAVVLAHLPGEESGNALADVFFGRVDASGRLPYTIGRSLEDYGESAQVLYFPNAIVPQVNFTDGLYIDYRYFDKHDISPRYEFGFGLSYATFDYSDLTISPVRDKSLLPPPRPQAPVSPPEYSKEKPDAKSVLFPAGFKKLHKYIYPYLSDLSAIKQKHFEFPKGYETTQPLSPAGGGAGGNPSLYETFVIVTVNVTNTGNRTGQEVVQLYVSFPDNVEDRDDKFRESIEFPTRVLRAFDKVEIAPGRTKRVEMALTRKDLSFWSTRRQNWVMPVEGRFKIEVGRSSRDLPLQGEY</sequence>
<dbReference type="PRINTS" id="PR00133">
    <property type="entry name" value="GLHYDRLASE3"/>
</dbReference>
<keyword evidence="14" id="KW-0119">Carbohydrate metabolism</keyword>
<dbReference type="InterPro" id="IPR050288">
    <property type="entry name" value="Cellulose_deg_GH3"/>
</dbReference>
<dbReference type="Proteomes" id="UP001201262">
    <property type="component" value="Unassembled WGS sequence"/>
</dbReference>
<evidence type="ECO:0000256" key="1">
    <source>
        <dbReference type="ARBA" id="ARBA00000448"/>
    </source>
</evidence>
<evidence type="ECO:0000256" key="9">
    <source>
        <dbReference type="ARBA" id="ARBA00022968"/>
    </source>
</evidence>
<feature type="region of interest" description="Disordered" evidence="22">
    <location>
        <begin position="762"/>
        <end position="784"/>
    </location>
</feature>